<dbReference type="AlphaFoldDB" id="A0A8E2DLL9"/>
<organism evidence="2 3">
    <name type="scientific">Obba rivulosa</name>
    <dbReference type="NCBI Taxonomy" id="1052685"/>
    <lineage>
        <taxon>Eukaryota</taxon>
        <taxon>Fungi</taxon>
        <taxon>Dikarya</taxon>
        <taxon>Basidiomycota</taxon>
        <taxon>Agaricomycotina</taxon>
        <taxon>Agaricomycetes</taxon>
        <taxon>Polyporales</taxon>
        <taxon>Gelatoporiaceae</taxon>
        <taxon>Obba</taxon>
    </lineage>
</organism>
<accession>A0A8E2DLL9</accession>
<sequence length="344" mass="37955">MPKYNVTTRTSAGLAPPRRLRQRQTTSTEHTPVPKKRSHSPDDLLLTPPPPRCRLRAVPIRECGPDGRWHMDNALDSLELEAIRVESDSAYAMVYVERITGGIIDGILCKDLYTLHFIAAAHDPTEWNSLFMFGPKVQLAQYRKHPGDSTGPLWTHRTDIRKTTPYLGCLGQDTQDPQVTKMAILVKPSMVFHSQHYVHEAVMNVLVGYARRVRDSTRIDKDSRASTQMQDEGSRYRDKDSRYRDEDVGTRTRTAGTGTLSTRISTSCTQQAKHNGVNMAARSASMVRARGIRLGAHPAKPIAPDVDTVNKAAEEAEVAIDKNGAAAAENATDKADEDAGATAG</sequence>
<protein>
    <submittedName>
        <fullName evidence="2">Uncharacterized protein</fullName>
    </submittedName>
</protein>
<feature type="region of interest" description="Disordered" evidence="1">
    <location>
        <begin position="1"/>
        <end position="51"/>
    </location>
</feature>
<dbReference type="EMBL" id="KV722502">
    <property type="protein sequence ID" value="OCH87013.1"/>
    <property type="molecule type" value="Genomic_DNA"/>
</dbReference>
<proteinExistence type="predicted"/>
<evidence type="ECO:0000313" key="2">
    <source>
        <dbReference type="EMBL" id="OCH87013.1"/>
    </source>
</evidence>
<feature type="region of interest" description="Disordered" evidence="1">
    <location>
        <begin position="323"/>
        <end position="344"/>
    </location>
</feature>
<evidence type="ECO:0000256" key="1">
    <source>
        <dbReference type="SAM" id="MobiDB-lite"/>
    </source>
</evidence>
<feature type="compositionally biased region" description="Acidic residues" evidence="1">
    <location>
        <begin position="335"/>
        <end position="344"/>
    </location>
</feature>
<reference evidence="2 3" key="1">
    <citation type="submission" date="2016-07" db="EMBL/GenBank/DDBJ databases">
        <title>Draft genome of the white-rot fungus Obba rivulosa 3A-2.</title>
        <authorList>
            <consortium name="DOE Joint Genome Institute"/>
            <person name="Miettinen O."/>
            <person name="Riley R."/>
            <person name="Acob R."/>
            <person name="Barry K."/>
            <person name="Cullen D."/>
            <person name="De Vries R."/>
            <person name="Hainaut M."/>
            <person name="Hatakka A."/>
            <person name="Henrissat B."/>
            <person name="Hilden K."/>
            <person name="Kuo R."/>
            <person name="Labutti K."/>
            <person name="Lipzen A."/>
            <person name="Makela M.R."/>
            <person name="Sandor L."/>
            <person name="Spatafora J.W."/>
            <person name="Grigoriev I.V."/>
            <person name="Hibbett D.S."/>
        </authorList>
    </citation>
    <scope>NUCLEOTIDE SEQUENCE [LARGE SCALE GENOMIC DNA]</scope>
    <source>
        <strain evidence="2 3">3A-2</strain>
    </source>
</reference>
<dbReference type="Proteomes" id="UP000250043">
    <property type="component" value="Unassembled WGS sequence"/>
</dbReference>
<name>A0A8E2DLL9_9APHY</name>
<keyword evidence="3" id="KW-1185">Reference proteome</keyword>
<gene>
    <name evidence="2" type="ORF">OBBRIDRAFT_806357</name>
</gene>
<feature type="compositionally biased region" description="Polar residues" evidence="1">
    <location>
        <begin position="1"/>
        <end position="11"/>
    </location>
</feature>
<feature type="compositionally biased region" description="Basic and acidic residues" evidence="1">
    <location>
        <begin position="232"/>
        <end position="250"/>
    </location>
</feature>
<feature type="region of interest" description="Disordered" evidence="1">
    <location>
        <begin position="218"/>
        <end position="258"/>
    </location>
</feature>
<dbReference type="OrthoDB" id="10589267at2759"/>
<evidence type="ECO:0000313" key="3">
    <source>
        <dbReference type="Proteomes" id="UP000250043"/>
    </source>
</evidence>